<dbReference type="AlphaFoldDB" id="X1CDA1"/>
<keyword evidence="4" id="KW-0378">Hydrolase</keyword>
<dbReference type="GO" id="GO:0016020">
    <property type="term" value="C:membrane"/>
    <property type="evidence" value="ECO:0007669"/>
    <property type="project" value="InterPro"/>
</dbReference>
<reference evidence="7" key="1">
    <citation type="journal article" date="2014" name="Front. Microbiol.">
        <title>High frequency of phylogenetically diverse reductive dehalogenase-homologous genes in deep subseafloor sedimentary metagenomes.</title>
        <authorList>
            <person name="Kawai M."/>
            <person name="Futagami T."/>
            <person name="Toyoda A."/>
            <person name="Takaki Y."/>
            <person name="Nishi S."/>
            <person name="Hori S."/>
            <person name="Arai W."/>
            <person name="Tsubouchi T."/>
            <person name="Morono Y."/>
            <person name="Uchiyama I."/>
            <person name="Ito T."/>
            <person name="Fujiyama A."/>
            <person name="Inagaki F."/>
            <person name="Takami H."/>
        </authorList>
    </citation>
    <scope>NUCLEOTIDE SEQUENCE</scope>
    <source>
        <strain evidence="7">Expedition CK06-06</strain>
    </source>
</reference>
<evidence type="ECO:0000256" key="4">
    <source>
        <dbReference type="ARBA" id="ARBA00022801"/>
    </source>
</evidence>
<dbReference type="GO" id="GO:0004222">
    <property type="term" value="F:metalloendopeptidase activity"/>
    <property type="evidence" value="ECO:0007669"/>
    <property type="project" value="InterPro"/>
</dbReference>
<accession>X1CDA1</accession>
<evidence type="ECO:0000256" key="2">
    <source>
        <dbReference type="ARBA" id="ARBA00022670"/>
    </source>
</evidence>
<comment type="caution">
    <text evidence="7">The sequence shown here is derived from an EMBL/GenBank/DDBJ whole genome shotgun (WGS) entry which is preliminary data.</text>
</comment>
<evidence type="ECO:0000313" key="7">
    <source>
        <dbReference type="EMBL" id="GAG91122.1"/>
    </source>
</evidence>
<keyword evidence="5" id="KW-0862">Zinc</keyword>
<dbReference type="GO" id="GO:0046872">
    <property type="term" value="F:metal ion binding"/>
    <property type="evidence" value="ECO:0007669"/>
    <property type="project" value="UniProtKB-KW"/>
</dbReference>
<feature type="non-terminal residue" evidence="7">
    <location>
        <position position="1"/>
    </location>
</feature>
<organism evidence="7">
    <name type="scientific">marine sediment metagenome</name>
    <dbReference type="NCBI Taxonomy" id="412755"/>
    <lineage>
        <taxon>unclassified sequences</taxon>
        <taxon>metagenomes</taxon>
        <taxon>ecological metagenomes</taxon>
    </lineage>
</organism>
<proteinExistence type="predicted"/>
<dbReference type="PANTHER" id="PTHR10942">
    <property type="entry name" value="LEISHMANOLYSIN-LIKE PEPTIDASE"/>
    <property type="match status" value="1"/>
</dbReference>
<dbReference type="Pfam" id="PF01457">
    <property type="entry name" value="Peptidase_M8"/>
    <property type="match status" value="1"/>
</dbReference>
<gene>
    <name evidence="7" type="ORF">S01H4_50323</name>
</gene>
<dbReference type="GO" id="GO:0005737">
    <property type="term" value="C:cytoplasm"/>
    <property type="evidence" value="ECO:0007669"/>
    <property type="project" value="TreeGrafter"/>
</dbReference>
<dbReference type="GO" id="GO:0006508">
    <property type="term" value="P:proteolysis"/>
    <property type="evidence" value="ECO:0007669"/>
    <property type="project" value="UniProtKB-KW"/>
</dbReference>
<keyword evidence="6" id="KW-0482">Metalloprotease</keyword>
<evidence type="ECO:0000256" key="5">
    <source>
        <dbReference type="ARBA" id="ARBA00022833"/>
    </source>
</evidence>
<dbReference type="InterPro" id="IPR001577">
    <property type="entry name" value="Peptidase_M8"/>
</dbReference>
<evidence type="ECO:0000256" key="3">
    <source>
        <dbReference type="ARBA" id="ARBA00022723"/>
    </source>
</evidence>
<dbReference type="EMBL" id="BART01028563">
    <property type="protein sequence ID" value="GAG91122.1"/>
    <property type="molecule type" value="Genomic_DNA"/>
</dbReference>
<name>X1CDA1_9ZZZZ</name>
<dbReference type="SUPFAM" id="SSF55486">
    <property type="entry name" value="Metalloproteases ('zincins'), catalytic domain"/>
    <property type="match status" value="2"/>
</dbReference>
<sequence length="271" mass="28226">GGTPTEITSLVVINDYVPPLDFQIDFVFGSDVPQSLVTATGIAANLWQSVITGNLDSVFDPTYGEIDDIRINIQLGLLSGDSDGDGNTLAQGQPLLFRTGVPGLPYLAEIGVDQADLDNPELSTIVAHEIGHCLGFPNSNSWRLNVIPAGSVTPTNFIGAKAVREYNLLFGAAADPAGVPIEQDGGAGTAFAHWDDTTFGNELMTGTLNFTSTNPLSVITVGAFDDMGYVVNYAAAESYSPPTTAVTNLNSVASNLNSGASNVRTGISNAV</sequence>
<evidence type="ECO:0000256" key="1">
    <source>
        <dbReference type="ARBA" id="ARBA00001947"/>
    </source>
</evidence>
<keyword evidence="3" id="KW-0479">Metal-binding</keyword>
<keyword evidence="2" id="KW-0645">Protease</keyword>
<dbReference type="Gene3D" id="3.90.132.10">
    <property type="entry name" value="Leishmanolysin , domain 2"/>
    <property type="match status" value="1"/>
</dbReference>
<evidence type="ECO:0000256" key="6">
    <source>
        <dbReference type="ARBA" id="ARBA00023049"/>
    </source>
</evidence>
<feature type="non-terminal residue" evidence="7">
    <location>
        <position position="271"/>
    </location>
</feature>
<comment type="cofactor">
    <cofactor evidence="1">
        <name>Zn(2+)</name>
        <dbReference type="ChEBI" id="CHEBI:29105"/>
    </cofactor>
</comment>
<protein>
    <submittedName>
        <fullName evidence="7">Uncharacterized protein</fullName>
    </submittedName>
</protein>
<dbReference type="PANTHER" id="PTHR10942:SF0">
    <property type="entry name" value="LEISHMANOLYSIN-LIKE PEPTIDASE"/>
    <property type="match status" value="1"/>
</dbReference>
<dbReference type="GO" id="GO:0007155">
    <property type="term" value="P:cell adhesion"/>
    <property type="evidence" value="ECO:0007669"/>
    <property type="project" value="InterPro"/>
</dbReference>